<evidence type="ECO:0000256" key="1">
    <source>
        <dbReference type="ARBA" id="ARBA00005695"/>
    </source>
</evidence>
<reference evidence="6" key="1">
    <citation type="submission" date="2015-07" db="EMBL/GenBank/DDBJ databases">
        <title>Complete Genome of Thermincola ferriacetica strain Z-0001T.</title>
        <authorList>
            <person name="Lusk B."/>
            <person name="Badalamenti J.P."/>
            <person name="Parameswaran P."/>
            <person name="Bond D.R."/>
            <person name="Torres C.I."/>
        </authorList>
    </citation>
    <scope>NUCLEOTIDE SEQUENCE [LARGE SCALE GENOMIC DNA]</scope>
    <source>
        <strain evidence="6">Z-0001</strain>
    </source>
</reference>
<keyword evidence="6" id="KW-1185">Reference proteome</keyword>
<dbReference type="PANTHER" id="PTHR30290">
    <property type="entry name" value="PERIPLASMIC BINDING COMPONENT OF ABC TRANSPORTER"/>
    <property type="match status" value="1"/>
</dbReference>
<sequence length="541" mass="60799" precursor="true">MVFRFNWRLFFYTIFIWTSVIFTGCSTAADKPTQGSENPLLGGVLRAHLPAPVQSLDPAHLYDSASIEVGMQVFRGLLTLDPQNMEIRPAHAERWEIKNNGRLYIFYLAKGARFHSGKEVTAEDFKYSFERILDPHTASELSGLLTVVKGGREKLAGKTKETTGIRVRGKYVLEMELAEPSPTFLYVLVHPGLAVVDRSAVEKAGTDFGTQAAQGLLAGTGPFRVKDWNNSQIELKANSDYFKGRPYLDKVIYRFIKEETTALNEYRAGNLDLVDRIPPGQLKAVAGEFPGQVKTTDLLEVTMYVFNVNKPPFNNKYLRKAINYAVNREEIITALEGQAVYGKGIVPKGIPGFGDDVRGYEYNQAKALEMLDKAGYPKGAGLPVIELKYNTSELNQRVAEIVQAHLKKVGINVRLVNMEPAAYLEDLVAGNSQMFRLSWVADYPDPETFLYPLFASTEVGNANFAFYKNPRFDQILLAARETANKRKRTELYKQAQQMLMDDSVGVVLYYSAQTGLVSPRVKNLYMSRLNIKPLERVWLAR</sequence>
<evidence type="ECO:0000313" key="5">
    <source>
        <dbReference type="EMBL" id="KNZ70372.1"/>
    </source>
</evidence>
<dbReference type="GO" id="GO:1904680">
    <property type="term" value="F:peptide transmembrane transporter activity"/>
    <property type="evidence" value="ECO:0007669"/>
    <property type="project" value="TreeGrafter"/>
</dbReference>
<keyword evidence="3" id="KW-0732">Signal</keyword>
<dbReference type="GO" id="GO:0015833">
    <property type="term" value="P:peptide transport"/>
    <property type="evidence" value="ECO:0007669"/>
    <property type="project" value="TreeGrafter"/>
</dbReference>
<comment type="caution">
    <text evidence="5">The sequence shown here is derived from an EMBL/GenBank/DDBJ whole genome shotgun (WGS) entry which is preliminary data.</text>
</comment>
<dbReference type="Gene3D" id="3.40.190.10">
    <property type="entry name" value="Periplasmic binding protein-like II"/>
    <property type="match status" value="1"/>
</dbReference>
<evidence type="ECO:0000256" key="3">
    <source>
        <dbReference type="ARBA" id="ARBA00022729"/>
    </source>
</evidence>
<dbReference type="CDD" id="cd08504">
    <property type="entry name" value="PBP2_OppA"/>
    <property type="match status" value="1"/>
</dbReference>
<dbReference type="RefSeq" id="WP_013119853.1">
    <property type="nucleotide sequence ID" value="NZ_LGTE01000004.1"/>
</dbReference>
<dbReference type="InterPro" id="IPR030678">
    <property type="entry name" value="Peptide/Ni-bd"/>
</dbReference>
<dbReference type="PIRSF" id="PIRSF002741">
    <property type="entry name" value="MppA"/>
    <property type="match status" value="1"/>
</dbReference>
<comment type="similarity">
    <text evidence="1">Belongs to the bacterial solute-binding protein 5 family.</text>
</comment>
<evidence type="ECO:0000259" key="4">
    <source>
        <dbReference type="Pfam" id="PF00496"/>
    </source>
</evidence>
<accession>A0A0L6W468</accession>
<dbReference type="PROSITE" id="PS51257">
    <property type="entry name" value="PROKAR_LIPOPROTEIN"/>
    <property type="match status" value="1"/>
</dbReference>
<dbReference type="SUPFAM" id="SSF53850">
    <property type="entry name" value="Periplasmic binding protein-like II"/>
    <property type="match status" value="1"/>
</dbReference>
<dbReference type="InterPro" id="IPR000914">
    <property type="entry name" value="SBP_5_dom"/>
</dbReference>
<organism evidence="5 6">
    <name type="scientific">Thermincola ferriacetica</name>
    <dbReference type="NCBI Taxonomy" id="281456"/>
    <lineage>
        <taxon>Bacteria</taxon>
        <taxon>Bacillati</taxon>
        <taxon>Bacillota</taxon>
        <taxon>Clostridia</taxon>
        <taxon>Eubacteriales</taxon>
        <taxon>Thermincolaceae</taxon>
        <taxon>Thermincola</taxon>
    </lineage>
</organism>
<feature type="domain" description="Solute-binding protein family 5" evidence="4">
    <location>
        <begin position="86"/>
        <end position="460"/>
    </location>
</feature>
<dbReference type="PATRIC" id="fig|281456.6.peg.993"/>
<dbReference type="PANTHER" id="PTHR30290:SF9">
    <property type="entry name" value="OLIGOPEPTIDE-BINDING PROTEIN APPA"/>
    <property type="match status" value="1"/>
</dbReference>
<evidence type="ECO:0000313" key="6">
    <source>
        <dbReference type="Proteomes" id="UP000037175"/>
    </source>
</evidence>
<dbReference type="EMBL" id="LGTE01000004">
    <property type="protein sequence ID" value="KNZ70372.1"/>
    <property type="molecule type" value="Genomic_DNA"/>
</dbReference>
<protein>
    <submittedName>
        <fullName evidence="5">Family 5 extracellular solute-binding protein</fullName>
    </submittedName>
</protein>
<evidence type="ECO:0000256" key="2">
    <source>
        <dbReference type="ARBA" id="ARBA00022448"/>
    </source>
</evidence>
<dbReference type="InterPro" id="IPR039424">
    <property type="entry name" value="SBP_5"/>
</dbReference>
<dbReference type="AlphaFoldDB" id="A0A0L6W468"/>
<dbReference type="GO" id="GO:0043190">
    <property type="term" value="C:ATP-binding cassette (ABC) transporter complex"/>
    <property type="evidence" value="ECO:0007669"/>
    <property type="project" value="InterPro"/>
</dbReference>
<name>A0A0L6W468_9FIRM</name>
<dbReference type="Pfam" id="PF00496">
    <property type="entry name" value="SBP_bac_5"/>
    <property type="match status" value="1"/>
</dbReference>
<gene>
    <name evidence="5" type="ORF">Tfer_0934</name>
</gene>
<proteinExistence type="inferred from homology"/>
<dbReference type="Gene3D" id="3.90.76.10">
    <property type="entry name" value="Dipeptide-binding Protein, Domain 1"/>
    <property type="match status" value="1"/>
</dbReference>
<dbReference type="Proteomes" id="UP000037175">
    <property type="component" value="Unassembled WGS sequence"/>
</dbReference>
<dbReference type="GO" id="GO:0042597">
    <property type="term" value="C:periplasmic space"/>
    <property type="evidence" value="ECO:0007669"/>
    <property type="project" value="UniProtKB-ARBA"/>
</dbReference>
<keyword evidence="2" id="KW-0813">Transport</keyword>
<dbReference type="Gene3D" id="3.10.105.10">
    <property type="entry name" value="Dipeptide-binding Protein, Domain 3"/>
    <property type="match status" value="1"/>
</dbReference>